<evidence type="ECO:0000313" key="3">
    <source>
        <dbReference type="Proteomes" id="UP000663760"/>
    </source>
</evidence>
<sequence length="21" mass="2347">MSNRPQPCKCGMNCAGPTQWH</sequence>
<protein>
    <submittedName>
        <fullName evidence="2">Uncharacterized protein</fullName>
    </submittedName>
</protein>
<evidence type="ECO:0000313" key="1">
    <source>
        <dbReference type="EMBL" id="CAA2623406.1"/>
    </source>
</evidence>
<proteinExistence type="predicted"/>
<gene>
    <name evidence="1" type="ORF">SI7747_07009335</name>
    <name evidence="2" type="ORF">SI8410_07010043</name>
</gene>
<organism evidence="2 3">
    <name type="scientific">Spirodela intermedia</name>
    <name type="common">Intermediate duckweed</name>
    <dbReference type="NCBI Taxonomy" id="51605"/>
    <lineage>
        <taxon>Eukaryota</taxon>
        <taxon>Viridiplantae</taxon>
        <taxon>Streptophyta</taxon>
        <taxon>Embryophyta</taxon>
        <taxon>Tracheophyta</taxon>
        <taxon>Spermatophyta</taxon>
        <taxon>Magnoliopsida</taxon>
        <taxon>Liliopsida</taxon>
        <taxon>Araceae</taxon>
        <taxon>Lemnoideae</taxon>
        <taxon>Spirodela</taxon>
    </lineage>
</organism>
<name>A0A7I8KNJ0_SPIIN</name>
<evidence type="ECO:0000313" key="2">
    <source>
        <dbReference type="EMBL" id="CAA7399373.1"/>
    </source>
</evidence>
<keyword evidence="3" id="KW-1185">Reference proteome</keyword>
<dbReference type="EMBL" id="LR743594">
    <property type="protein sequence ID" value="CAA2623406.1"/>
    <property type="molecule type" value="Genomic_DNA"/>
</dbReference>
<dbReference type="AlphaFoldDB" id="A0A7I8KNJ0"/>
<dbReference type="Proteomes" id="UP000663760">
    <property type="component" value="Chromosome 7"/>
</dbReference>
<dbReference type="EMBL" id="LR746270">
    <property type="protein sequence ID" value="CAA7399373.1"/>
    <property type="molecule type" value="Genomic_DNA"/>
</dbReference>
<accession>A0A7I8KNJ0</accession>
<reference evidence="2" key="1">
    <citation type="submission" date="2020-02" db="EMBL/GenBank/DDBJ databases">
        <authorList>
            <person name="Scholz U."/>
            <person name="Mascher M."/>
            <person name="Fiebig A."/>
        </authorList>
    </citation>
    <scope>NUCLEOTIDE SEQUENCE</scope>
</reference>